<evidence type="ECO:0000313" key="1">
    <source>
        <dbReference type="EMBL" id="MBC6466908.1"/>
    </source>
</evidence>
<evidence type="ECO:0000313" key="2">
    <source>
        <dbReference type="Proteomes" id="UP000805614"/>
    </source>
</evidence>
<dbReference type="Proteomes" id="UP000805614">
    <property type="component" value="Unassembled WGS sequence"/>
</dbReference>
<reference evidence="1 2" key="1">
    <citation type="submission" date="2020-06" db="EMBL/GenBank/DDBJ databases">
        <title>Actinomadura xiongansis sp. nov., isolated from soil of Baiyangdian.</title>
        <authorList>
            <person name="Zhang X."/>
        </authorList>
    </citation>
    <scope>NUCLEOTIDE SEQUENCE [LARGE SCALE GENOMIC DNA]</scope>
    <source>
        <strain evidence="1 2">HBUM206468</strain>
    </source>
</reference>
<protein>
    <submittedName>
        <fullName evidence="1">Uncharacterized protein</fullName>
    </submittedName>
</protein>
<comment type="caution">
    <text evidence="1">The sequence shown here is derived from an EMBL/GenBank/DDBJ whole genome shotgun (WGS) entry which is preliminary data.</text>
</comment>
<dbReference type="EMBL" id="JABVEC010000010">
    <property type="protein sequence ID" value="MBC6466908.1"/>
    <property type="molecule type" value="Genomic_DNA"/>
</dbReference>
<dbReference type="Pfam" id="PF19739">
    <property type="entry name" value="DUF6228"/>
    <property type="match status" value="1"/>
</dbReference>
<accession>A0ABR7LQG7</accession>
<name>A0ABR7LQG7_9ACTN</name>
<dbReference type="RefSeq" id="WP_187243921.1">
    <property type="nucleotide sequence ID" value="NZ_BAAAOK010000027.1"/>
</dbReference>
<dbReference type="InterPro" id="IPR046196">
    <property type="entry name" value="DUF6228"/>
</dbReference>
<sequence length="144" mass="16002">MNSPDNVREVTLPRGPTGTYVRLSAFHRPDDDVLVLFDVQAEAPGLSAMIGIETLGGDGLSAFVQSLDDDFRGWPDERVWTSFRQELELRAAHLGHIVRLSWTLRSPEPAEQDTDWAVTVNLYVSPGEELKNLASDVGHFLGDR</sequence>
<organism evidence="1 2">
    <name type="scientific">Actinomadura alba</name>
    <dbReference type="NCBI Taxonomy" id="406431"/>
    <lineage>
        <taxon>Bacteria</taxon>
        <taxon>Bacillati</taxon>
        <taxon>Actinomycetota</taxon>
        <taxon>Actinomycetes</taxon>
        <taxon>Streptosporangiales</taxon>
        <taxon>Thermomonosporaceae</taxon>
        <taxon>Actinomadura</taxon>
    </lineage>
</organism>
<keyword evidence="2" id="KW-1185">Reference proteome</keyword>
<gene>
    <name evidence="1" type="ORF">HKK74_15565</name>
</gene>
<proteinExistence type="predicted"/>